<dbReference type="PROSITE" id="PS50215">
    <property type="entry name" value="ADAM_MEPRO"/>
    <property type="match status" value="1"/>
</dbReference>
<dbReference type="PANTHER" id="PTHR11905">
    <property type="entry name" value="ADAM A DISINTEGRIN AND METALLOPROTEASE DOMAIN"/>
    <property type="match status" value="1"/>
</dbReference>
<dbReference type="PANTHER" id="PTHR11905:SF159">
    <property type="entry name" value="ADAM METALLOPROTEASE"/>
    <property type="match status" value="1"/>
</dbReference>
<keyword evidence="11" id="KW-0732">Signal</keyword>
<keyword evidence="4 8" id="KW-0862">Zinc</keyword>
<evidence type="ECO:0000256" key="10">
    <source>
        <dbReference type="SAM" id="Phobius"/>
    </source>
</evidence>
<feature type="region of interest" description="Disordered" evidence="9">
    <location>
        <begin position="836"/>
        <end position="856"/>
    </location>
</feature>
<evidence type="ECO:0000256" key="1">
    <source>
        <dbReference type="ARBA" id="ARBA00022670"/>
    </source>
</evidence>
<evidence type="ECO:0000256" key="9">
    <source>
        <dbReference type="SAM" id="MobiDB-lite"/>
    </source>
</evidence>
<feature type="signal peptide" evidence="11">
    <location>
        <begin position="1"/>
        <end position="21"/>
    </location>
</feature>
<evidence type="ECO:0000256" key="2">
    <source>
        <dbReference type="ARBA" id="ARBA00022723"/>
    </source>
</evidence>
<feature type="region of interest" description="Disordered" evidence="9">
    <location>
        <begin position="610"/>
        <end position="645"/>
    </location>
</feature>
<dbReference type="OMA" id="FNDTHIN"/>
<keyword evidence="2 8" id="KW-0479">Metal-binding</keyword>
<evidence type="ECO:0000259" key="12">
    <source>
        <dbReference type="PROSITE" id="PS50215"/>
    </source>
</evidence>
<dbReference type="InterPro" id="IPR024079">
    <property type="entry name" value="MetalloPept_cat_dom_sf"/>
</dbReference>
<dbReference type="OrthoDB" id="6097485at2759"/>
<feature type="compositionally biased region" description="Polar residues" evidence="9">
    <location>
        <begin position="840"/>
        <end position="851"/>
    </location>
</feature>
<dbReference type="EnsemblMetazoa" id="G25437.1">
    <property type="protein sequence ID" value="G25437.1:cds"/>
    <property type="gene ID" value="G25437"/>
</dbReference>
<evidence type="ECO:0000313" key="14">
    <source>
        <dbReference type="Proteomes" id="UP000005408"/>
    </source>
</evidence>
<feature type="transmembrane region" description="Helical" evidence="10">
    <location>
        <begin position="810"/>
        <end position="832"/>
    </location>
</feature>
<sequence length="870" mass="97226">MFSSLIKRVVMIYVMMELIVGMIPDFQSKDDMDFLDVTVKVSTHVDRISRSTDLPSQLLVSLNISNDQITYHLTENEEISWNVPIYTSDTEGALIVEHIASSGNVKHYQDQKHEASFMIERNDSSSCMIAIFLYKREEYVMRPEHCLFDFERNMNYRISKVKRNPFSDSYAVKSDIDRQSFSTGKERKLSRHKRQSTDYKIEMFLIIDYSIYIYWYTQSQATTTVGKDAEAKDNIRQFYSFVINGMDVRFKNIQSSYTISILYSGIYIADTPSKAQFIESKTFSSSSGTQVDSSVALDAVTAWIKNSMGIPEHDHAMLFTRYDLTSDGSSSNAGLAYLSEMCSDKSVSVVEDHFDFRVITTAAHELGHGLSAKHDGDGNTCNGTSYFIMASFSEPVQNQNPWKFSPCSVDYFTTFINKLNQDGKNCMTELSPNYNPGALQQYTSLPGEIYDADSHCRHIFGAGSSLCQNPYNKTFSTICTILWCTKPDGSGQCNSAVPGDGLHCGNKKWCISGECKYDECAPPGDETCLYGDAQGVVITYNNKETTCSFEDIKNDPSVCYHVKDKCCQQCRHFYTGIAGCEYGDKTPGCTTQHCPANPSLCCGTCHSGPTPTTPSQEPTTTKNKNPCKSSLTTATPTPSSTFTTTTPKSPSYVFRLTVTFMIDITDDLSNNAVKESVISKVQAALISFYQNSGLKFVSCIVRNIRKGSLNVDYEVYTAMNSQVVADMTFISKDMVTGKSKVTYEGHEVTVSSVTLVDTSKNSLTVGNSTSACEFLKQLSECPSGHVCEESNNGPMCRKILEESFLDKYQYFIYAGACAVLLVLLFIVCVCCCRKKRKSTPKPTNKNPSHGITNYAMDDYNNQRRNNYARY</sequence>
<evidence type="ECO:0000256" key="5">
    <source>
        <dbReference type="ARBA" id="ARBA00023049"/>
    </source>
</evidence>
<keyword evidence="7" id="KW-0325">Glycoprotein</keyword>
<feature type="compositionally biased region" description="Low complexity" evidence="9">
    <location>
        <begin position="610"/>
        <end position="621"/>
    </location>
</feature>
<dbReference type="Pfam" id="PF01421">
    <property type="entry name" value="Reprolysin"/>
    <property type="match status" value="1"/>
</dbReference>
<feature type="binding site" evidence="8">
    <location>
        <position position="364"/>
    </location>
    <ligand>
        <name>Zn(2+)</name>
        <dbReference type="ChEBI" id="CHEBI:29105"/>
        <note>catalytic</note>
    </ligand>
</feature>
<evidence type="ECO:0000313" key="13">
    <source>
        <dbReference type="EnsemblMetazoa" id="G25437.1:cds"/>
    </source>
</evidence>
<dbReference type="Gene3D" id="3.40.1620.60">
    <property type="match status" value="1"/>
</dbReference>
<feature type="domain" description="Peptidase M12B" evidence="12">
    <location>
        <begin position="199"/>
        <end position="418"/>
    </location>
</feature>
<feature type="compositionally biased region" description="Low complexity" evidence="9">
    <location>
        <begin position="629"/>
        <end position="645"/>
    </location>
</feature>
<name>A0A8W8L141_MAGGI</name>
<evidence type="ECO:0000256" key="4">
    <source>
        <dbReference type="ARBA" id="ARBA00022833"/>
    </source>
</evidence>
<feature type="binding site" evidence="8">
    <location>
        <position position="374"/>
    </location>
    <ligand>
        <name>Zn(2+)</name>
        <dbReference type="ChEBI" id="CHEBI:29105"/>
        <note>catalytic</note>
    </ligand>
</feature>
<evidence type="ECO:0000256" key="8">
    <source>
        <dbReference type="PROSITE-ProRule" id="PRU00276"/>
    </source>
</evidence>
<keyword evidence="10" id="KW-0812">Transmembrane</keyword>
<evidence type="ECO:0000256" key="3">
    <source>
        <dbReference type="ARBA" id="ARBA00022801"/>
    </source>
</evidence>
<proteinExistence type="predicted"/>
<keyword evidence="10" id="KW-0472">Membrane</keyword>
<dbReference type="GO" id="GO:0004222">
    <property type="term" value="F:metalloendopeptidase activity"/>
    <property type="evidence" value="ECO:0007669"/>
    <property type="project" value="InterPro"/>
</dbReference>
<keyword evidence="10" id="KW-1133">Transmembrane helix</keyword>
<dbReference type="InterPro" id="IPR001590">
    <property type="entry name" value="Peptidase_M12B"/>
</dbReference>
<feature type="binding site" evidence="8">
    <location>
        <position position="368"/>
    </location>
    <ligand>
        <name>Zn(2+)</name>
        <dbReference type="ChEBI" id="CHEBI:29105"/>
        <note>catalytic</note>
    </ligand>
</feature>
<feature type="chain" id="PRO_5042431462" description="Peptidase M12B domain-containing protein" evidence="11">
    <location>
        <begin position="22"/>
        <end position="870"/>
    </location>
</feature>
<dbReference type="SUPFAM" id="SSF55486">
    <property type="entry name" value="Metalloproteases ('zincins'), catalytic domain"/>
    <property type="match status" value="1"/>
</dbReference>
<reference evidence="13" key="1">
    <citation type="submission" date="2022-08" db="UniProtKB">
        <authorList>
            <consortium name="EnsemblMetazoa"/>
        </authorList>
    </citation>
    <scope>IDENTIFICATION</scope>
    <source>
        <strain evidence="13">05x7-T-G4-1.051#20</strain>
    </source>
</reference>
<dbReference type="EnsemblMetazoa" id="G25437.2">
    <property type="protein sequence ID" value="G25437.2:cds"/>
    <property type="gene ID" value="G25437"/>
</dbReference>
<evidence type="ECO:0000256" key="11">
    <source>
        <dbReference type="SAM" id="SignalP"/>
    </source>
</evidence>
<keyword evidence="14" id="KW-1185">Reference proteome</keyword>
<accession>A0A8W8L141</accession>
<keyword evidence="5" id="KW-0482">Metalloprotease</keyword>
<feature type="active site" evidence="8">
    <location>
        <position position="365"/>
    </location>
</feature>
<dbReference type="GO" id="GO:0046872">
    <property type="term" value="F:metal ion binding"/>
    <property type="evidence" value="ECO:0007669"/>
    <property type="project" value="UniProtKB-KW"/>
</dbReference>
<organism evidence="13 14">
    <name type="scientific">Magallana gigas</name>
    <name type="common">Pacific oyster</name>
    <name type="synonym">Crassostrea gigas</name>
    <dbReference type="NCBI Taxonomy" id="29159"/>
    <lineage>
        <taxon>Eukaryota</taxon>
        <taxon>Metazoa</taxon>
        <taxon>Spiralia</taxon>
        <taxon>Lophotrochozoa</taxon>
        <taxon>Mollusca</taxon>
        <taxon>Bivalvia</taxon>
        <taxon>Autobranchia</taxon>
        <taxon>Pteriomorphia</taxon>
        <taxon>Ostreida</taxon>
        <taxon>Ostreoidea</taxon>
        <taxon>Ostreidae</taxon>
        <taxon>Magallana</taxon>
    </lineage>
</organism>
<dbReference type="Gene3D" id="3.40.390.10">
    <property type="entry name" value="Collagenase (Catalytic Domain)"/>
    <property type="match status" value="1"/>
</dbReference>
<keyword evidence="6" id="KW-1015">Disulfide bond</keyword>
<keyword evidence="3" id="KW-0378">Hydrolase</keyword>
<dbReference type="InterPro" id="IPR041645">
    <property type="entry name" value="ADAMTS_CR_2"/>
</dbReference>
<dbReference type="AlphaFoldDB" id="A0A8W8L141"/>
<evidence type="ECO:0000256" key="7">
    <source>
        <dbReference type="ARBA" id="ARBA00023180"/>
    </source>
</evidence>
<dbReference type="Proteomes" id="UP000005408">
    <property type="component" value="Unassembled WGS sequence"/>
</dbReference>
<comment type="caution">
    <text evidence="8">Lacks conserved residue(s) required for the propagation of feature annotation.</text>
</comment>
<dbReference type="Pfam" id="PF17771">
    <property type="entry name" value="ADAMTS_CR_2"/>
    <property type="match status" value="1"/>
</dbReference>
<dbReference type="GO" id="GO:0006509">
    <property type="term" value="P:membrane protein ectodomain proteolysis"/>
    <property type="evidence" value="ECO:0007669"/>
    <property type="project" value="TreeGrafter"/>
</dbReference>
<protein>
    <recommendedName>
        <fullName evidence="12">Peptidase M12B domain-containing protein</fullName>
    </recommendedName>
</protein>
<evidence type="ECO:0000256" key="6">
    <source>
        <dbReference type="ARBA" id="ARBA00023157"/>
    </source>
</evidence>
<keyword evidence="1" id="KW-0645">Protease</keyword>